<organism evidence="1 2">
    <name type="scientific">Olivibacter oleidegradans</name>
    <dbReference type="NCBI Taxonomy" id="760123"/>
    <lineage>
        <taxon>Bacteria</taxon>
        <taxon>Pseudomonadati</taxon>
        <taxon>Bacteroidota</taxon>
        <taxon>Sphingobacteriia</taxon>
        <taxon>Sphingobacteriales</taxon>
        <taxon>Sphingobacteriaceae</taxon>
        <taxon>Olivibacter</taxon>
    </lineage>
</organism>
<name>A0ABV6HUG2_9SPHI</name>
<accession>A0ABV6HUG2</accession>
<reference evidence="1 2" key="1">
    <citation type="submission" date="2024-09" db="EMBL/GenBank/DDBJ databases">
        <authorList>
            <person name="Sun Q."/>
            <person name="Mori K."/>
        </authorList>
    </citation>
    <scope>NUCLEOTIDE SEQUENCE [LARGE SCALE GENOMIC DNA]</scope>
    <source>
        <strain evidence="1 2">CCM 7765</strain>
    </source>
</reference>
<dbReference type="EMBL" id="JBHLWO010000007">
    <property type="protein sequence ID" value="MFC0321775.1"/>
    <property type="molecule type" value="Genomic_DNA"/>
</dbReference>
<sequence>MFKKLFKGLTDNLEDMAKKAVTEQQNSNTNNNKDLFDAYMQGNYQKAFDTGAASAGYSTMNTATEDPNDPQLQPVHGVTIFDYAVGAAKLGEGCTEEQICRALGIERPMWDEAQVTWNNRMRDDKSFNVVSVYSKYFGMVKEHEKLGVLQPDNAPATQVESETAKANLQRLETDKYYFFEIQGAMQAAYDNGIDGAQWLIDELGLTVSQVNSAGTQWMNDFNIMAQMIDYQDQKKKEYSERFSSESGANGIVDDIKF</sequence>
<evidence type="ECO:0000313" key="2">
    <source>
        <dbReference type="Proteomes" id="UP001589774"/>
    </source>
</evidence>
<gene>
    <name evidence="1" type="ORF">ACFFI0_25910</name>
</gene>
<dbReference type="RefSeq" id="WP_130857145.1">
    <property type="nucleotide sequence ID" value="NZ_JBHLWO010000007.1"/>
</dbReference>
<evidence type="ECO:0000313" key="1">
    <source>
        <dbReference type="EMBL" id="MFC0321775.1"/>
    </source>
</evidence>
<dbReference type="Pfam" id="PF20325">
    <property type="entry name" value="DUF6620"/>
    <property type="match status" value="1"/>
</dbReference>
<proteinExistence type="predicted"/>
<dbReference type="InterPro" id="IPR046728">
    <property type="entry name" value="DUF6620"/>
</dbReference>
<comment type="caution">
    <text evidence="1">The sequence shown here is derived from an EMBL/GenBank/DDBJ whole genome shotgun (WGS) entry which is preliminary data.</text>
</comment>
<keyword evidence="2" id="KW-1185">Reference proteome</keyword>
<dbReference type="Proteomes" id="UP001589774">
    <property type="component" value="Unassembled WGS sequence"/>
</dbReference>
<protein>
    <submittedName>
        <fullName evidence="1">DUF6620 family protein</fullName>
    </submittedName>
</protein>